<evidence type="ECO:0000313" key="3">
    <source>
        <dbReference type="Proteomes" id="UP000426444"/>
    </source>
</evidence>
<feature type="compositionally biased region" description="Polar residues" evidence="1">
    <location>
        <begin position="519"/>
        <end position="533"/>
    </location>
</feature>
<feature type="region of interest" description="Disordered" evidence="1">
    <location>
        <begin position="453"/>
        <end position="539"/>
    </location>
</feature>
<name>A0A6I6DAB0_9FIRM</name>
<evidence type="ECO:0000256" key="1">
    <source>
        <dbReference type="SAM" id="MobiDB-lite"/>
    </source>
</evidence>
<dbReference type="EMBL" id="CP046457">
    <property type="protein sequence ID" value="QGT99329.1"/>
    <property type="molecule type" value="Genomic_DNA"/>
</dbReference>
<accession>A0A6I6DAB0</accession>
<proteinExistence type="predicted"/>
<organism evidence="2 3">
    <name type="scientific">Candidatus Syntrophocurvum alkaliphilum</name>
    <dbReference type="NCBI Taxonomy" id="2293317"/>
    <lineage>
        <taxon>Bacteria</taxon>
        <taxon>Bacillati</taxon>
        <taxon>Bacillota</taxon>
        <taxon>Clostridia</taxon>
        <taxon>Eubacteriales</taxon>
        <taxon>Syntrophomonadaceae</taxon>
        <taxon>Candidatus Syntrophocurvum</taxon>
    </lineage>
</organism>
<dbReference type="KEGG" id="salq:SYNTR_0736"/>
<reference evidence="3" key="1">
    <citation type="journal article" date="2019" name="Microbiology">
        <title>Complete Genome Sequence of an Uncultured Bacterium of the Candidate Phylum Bipolaricaulota.</title>
        <authorList>
            <person name="Kadnikov V.V."/>
            <person name="Mardanov A.V."/>
            <person name="Beletsky A.V."/>
            <person name="Frank Y.A."/>
            <person name="Karnachuk O.V."/>
            <person name="Ravin N.V."/>
        </authorList>
    </citation>
    <scope>NUCLEOTIDE SEQUENCE [LARGE SCALE GENOMIC DNA]</scope>
</reference>
<dbReference type="InterPro" id="IPR025681">
    <property type="entry name" value="COOH-NH2_lig"/>
</dbReference>
<evidence type="ECO:0000313" key="2">
    <source>
        <dbReference type="EMBL" id="QGT99329.1"/>
    </source>
</evidence>
<gene>
    <name evidence="2" type="ORF">SYNTR_0736</name>
</gene>
<dbReference type="AlphaFoldDB" id="A0A6I6DAB0"/>
<keyword evidence="3" id="KW-1185">Reference proteome</keyword>
<feature type="compositionally biased region" description="Low complexity" evidence="1">
    <location>
        <begin position="453"/>
        <end position="476"/>
    </location>
</feature>
<sequence>MMNLGIYYKKNKIGNKIYDKLSESISAIEYQEFKIKNQIYLNIQLKKEGSNLKRVLNTPKAIVNTISRDTLSEILQHNNVAQIKGRESINRTYEILIFDLSVISIRQITHTRNKKTVKYASKKDAKKAVEIALRALYLTGLDFGMVKVVFTSRHAYKIRTINPSPIIRERDFSLFIKKIKRLYDNEGTAKNANIKMGADPEFMLINANSGRLIAASKYFPREGTVGCDSIRIPNRQQRPIAEIRPAPEESPLELLDNIKKALNNANKMAPYKNVKWIAGSLPVSGYPIGGHIHFSKIKSNYSILRALDNYICIPIFLIENPRTATIRRKKYGFLFDYREKDYGGFEYRTPGSWLVSQEVATAILCLAKVVASHYYELRRNFFLNVEAHKAFYSGNQNYFKPIFRKLWSDIEQTSSYIFYEKELKTLYTMIFNNDLWNEKDDLRKAWEVSWNNKKSSSNKNKSRKTSTTSTRSNSSRNTRRRPRSVTTRTNSRSTNRSSNTGNTNSSQNQEQNNRNRSTVTQGRITVSGPTIHTQPLRFY</sequence>
<dbReference type="Pfam" id="PF14395">
    <property type="entry name" value="COOH-NH2_lig"/>
    <property type="match status" value="1"/>
</dbReference>
<dbReference type="Proteomes" id="UP000426444">
    <property type="component" value="Chromosome"/>
</dbReference>
<protein>
    <submittedName>
        <fullName evidence="2">Uncharacterized protein</fullName>
    </submittedName>
</protein>
<dbReference type="RefSeq" id="WP_156203238.1">
    <property type="nucleotide sequence ID" value="NZ_CP046457.1"/>
</dbReference>
<feature type="compositionally biased region" description="Low complexity" evidence="1">
    <location>
        <begin position="484"/>
        <end position="518"/>
    </location>
</feature>
<dbReference type="OrthoDB" id="2078085at2"/>